<evidence type="ECO:0000259" key="2">
    <source>
        <dbReference type="Pfam" id="PF13358"/>
    </source>
</evidence>
<dbReference type="Pfam" id="PF13358">
    <property type="entry name" value="DDE_3"/>
    <property type="match status" value="1"/>
</dbReference>
<name>A0ABM5KXQ7_DIAVI</name>
<dbReference type="EnsemblMetazoa" id="XM_050661466.1">
    <property type="protein sequence ID" value="XP_050517423.1"/>
    <property type="gene ID" value="LOC126892038"/>
</dbReference>
<dbReference type="PANTHER" id="PTHR33939">
    <property type="entry name" value="PROTEIN CBG22215"/>
    <property type="match status" value="1"/>
</dbReference>
<feature type="domain" description="Tc1-like transposase DDE" evidence="2">
    <location>
        <begin position="217"/>
        <end position="388"/>
    </location>
</feature>
<dbReference type="RefSeq" id="XP_050517423.1">
    <property type="nucleotide sequence ID" value="XM_050661466.1"/>
</dbReference>
<dbReference type="RefSeq" id="XP_050514978.1">
    <property type="nucleotide sequence ID" value="XM_050659021.1"/>
</dbReference>
<dbReference type="EnsemblMetazoa" id="XM_050659021.1">
    <property type="protein sequence ID" value="XP_050514978.1"/>
    <property type="gene ID" value="LOC126890168"/>
</dbReference>
<evidence type="ECO:0000256" key="1">
    <source>
        <dbReference type="SAM" id="MobiDB-lite"/>
    </source>
</evidence>
<protein>
    <recommendedName>
        <fullName evidence="2">Tc1-like transposase DDE domain-containing protein</fullName>
    </recommendedName>
</protein>
<evidence type="ECO:0000313" key="3">
    <source>
        <dbReference type="EnsemblMetazoa" id="XP_050514978.1"/>
    </source>
</evidence>
<dbReference type="Gene3D" id="3.30.420.10">
    <property type="entry name" value="Ribonuclease H-like superfamily/Ribonuclease H"/>
    <property type="match status" value="1"/>
</dbReference>
<dbReference type="Proteomes" id="UP001652700">
    <property type="component" value="Unplaced"/>
</dbReference>
<organism evidence="3 4">
    <name type="scientific">Diabrotica virgifera virgifera</name>
    <name type="common">western corn rootworm</name>
    <dbReference type="NCBI Taxonomy" id="50390"/>
    <lineage>
        <taxon>Eukaryota</taxon>
        <taxon>Metazoa</taxon>
        <taxon>Ecdysozoa</taxon>
        <taxon>Arthropoda</taxon>
        <taxon>Hexapoda</taxon>
        <taxon>Insecta</taxon>
        <taxon>Pterygota</taxon>
        <taxon>Neoptera</taxon>
        <taxon>Endopterygota</taxon>
        <taxon>Coleoptera</taxon>
        <taxon>Polyphaga</taxon>
        <taxon>Cucujiformia</taxon>
        <taxon>Chrysomeloidea</taxon>
        <taxon>Chrysomelidae</taxon>
        <taxon>Galerucinae</taxon>
        <taxon>Diabroticina</taxon>
        <taxon>Diabroticites</taxon>
        <taxon>Diabrotica</taxon>
    </lineage>
</organism>
<proteinExistence type="predicted"/>
<evidence type="ECO:0000313" key="4">
    <source>
        <dbReference type="Proteomes" id="UP001652700"/>
    </source>
</evidence>
<keyword evidence="4" id="KW-1185">Reference proteome</keyword>
<sequence length="452" mass="52623">MWRPWESDMHLPDENEPTDNLEDEDESAGSSTQQRKNLCVAEQNMVLDVFDGLSKKMNRYEAVKQTAILTKISCATVYRLIKTGSKSRKTRKDLGSSKKIQPHLLEPISETIYNMYAAKIMPNLNNIMAKLKEKHMVHDCSTKTLGRFLTKNGFKYKTVNKRQTIMESSRLIKWRNEYIEKILQYRSECREIYYLDETWFDSHETIDKAWTNGLSKCQIDVPHSKGKRICILHCGGQHGWVNDALLLSSKSIKDSSLDYHQDIEGTLFESWFENTLLPNLKANSVIVMDNASYHSRCIKKIPTKQSRKDEIQEFLIAEDLYFEDHYTKDQLIQVLHTKVVTKEHIVDKLATNNGHTVLRLPPYYCVLNPIELLWAQLKNHIRRNNTSPKDAQSVVELIKTEFKNISAQNWQNAIEHVKKIEKDYMKNVPALKKIIINLDESDDENDNDDELE</sequence>
<dbReference type="PANTHER" id="PTHR33939:SF1">
    <property type="entry name" value="DUF4371 DOMAIN-CONTAINING PROTEIN"/>
    <property type="match status" value="1"/>
</dbReference>
<dbReference type="InterPro" id="IPR036397">
    <property type="entry name" value="RNaseH_sf"/>
</dbReference>
<accession>A0ABM5KXQ7</accession>
<dbReference type="InterPro" id="IPR038717">
    <property type="entry name" value="Tc1-like_DDE_dom"/>
</dbReference>
<dbReference type="GeneID" id="126890168"/>
<reference evidence="3" key="1">
    <citation type="submission" date="2025-05" db="UniProtKB">
        <authorList>
            <consortium name="EnsemblMetazoa"/>
        </authorList>
    </citation>
    <scope>IDENTIFICATION</scope>
</reference>
<feature type="region of interest" description="Disordered" evidence="1">
    <location>
        <begin position="1"/>
        <end position="34"/>
    </location>
</feature>
<dbReference type="GeneID" id="126892038"/>
<feature type="compositionally biased region" description="Acidic residues" evidence="1">
    <location>
        <begin position="14"/>
        <end position="27"/>
    </location>
</feature>
<feature type="compositionally biased region" description="Basic and acidic residues" evidence="1">
    <location>
        <begin position="1"/>
        <end position="13"/>
    </location>
</feature>